<gene>
    <name evidence="3" type="ORF">SWZG_00270</name>
</gene>
<organism evidence="3 4">
    <name type="scientific">Synechococcus phage S-SKS1</name>
    <dbReference type="NCBI Taxonomy" id="754042"/>
    <lineage>
        <taxon>Viruses</taxon>
        <taxon>Duplodnaviria</taxon>
        <taxon>Heunggongvirae</taxon>
        <taxon>Uroviricota</taxon>
        <taxon>Caudoviricetes</taxon>
        <taxon>Llyrvirus</taxon>
        <taxon>Llyrvirus SSKS1</taxon>
    </lineage>
</organism>
<reference evidence="3 4" key="1">
    <citation type="submission" date="2010-10" db="EMBL/GenBank/DDBJ databases">
        <title>The Genome Sequence of Synechococcus phage S-SKS1.</title>
        <authorList>
            <consortium name="The Broad Institute Genome Sequencing Platform"/>
            <person name="Henn M.R."/>
            <person name="Clokie M."/>
            <person name="Levin J."/>
            <person name="Malboeuf C."/>
            <person name="Casali M."/>
            <person name="Russ C."/>
            <person name="Lennon N."/>
            <person name="Chapman S.B."/>
            <person name="Erlich R."/>
            <person name="Young S.K."/>
            <person name="Yandava C."/>
            <person name="Zeng Q."/>
            <person name="Alvarado L."/>
            <person name="Anderson S."/>
            <person name="Berlin A."/>
            <person name="Chen Z."/>
            <person name="Freedman E."/>
            <person name="Gellesch M."/>
            <person name="Goldberg J."/>
            <person name="Green L."/>
            <person name="Griggs A."/>
            <person name="Gujja S."/>
            <person name="Heilman E.R."/>
            <person name="Heiman D."/>
            <person name="Hollinger A."/>
            <person name="Howarth C."/>
            <person name="Larson L."/>
            <person name="Mehta T."/>
            <person name="Pearson M."/>
            <person name="Roberts A."/>
            <person name="Ryan E."/>
            <person name="Saif S."/>
            <person name="Shea T."/>
            <person name="Shenoy N."/>
            <person name="Sisk P."/>
            <person name="Stolte C."/>
            <person name="Sykes S."/>
            <person name="White J."/>
            <person name="Haas B."/>
            <person name="Nusbaum C."/>
            <person name="Birren B."/>
        </authorList>
    </citation>
    <scope>NUCLEOTIDE SEQUENCE [LARGE SCALE GENOMIC DNA]</scope>
</reference>
<feature type="domain" description="Bacteriophage T4 Gp59 helicase assembly protein N-terminal" evidence="1">
    <location>
        <begin position="8"/>
        <end position="86"/>
    </location>
</feature>
<dbReference type="InterPro" id="IPR037082">
    <property type="entry name" value="Phage_T4_Gp59_C_sf"/>
</dbReference>
<evidence type="ECO:0000259" key="1">
    <source>
        <dbReference type="Pfam" id="PF08993"/>
    </source>
</evidence>
<dbReference type="Pfam" id="PF08993">
    <property type="entry name" value="T4_Gp59_N"/>
    <property type="match status" value="1"/>
</dbReference>
<feature type="domain" description="Bacteriophage T4 Gp59 helicase assembly protein C-terminal" evidence="2">
    <location>
        <begin position="117"/>
        <end position="194"/>
    </location>
</feature>
<dbReference type="Proteomes" id="UP000201252">
    <property type="component" value="Segment"/>
</dbReference>
<dbReference type="Pfam" id="PF08994">
    <property type="entry name" value="T4_Gp59_C"/>
    <property type="match status" value="1"/>
</dbReference>
<dbReference type="InterPro" id="IPR015085">
    <property type="entry name" value="Phage_T4_Gp59_N"/>
</dbReference>
<dbReference type="SUPFAM" id="SSF48493">
    <property type="entry name" value="gene 59 helicase assembly protein"/>
    <property type="match status" value="1"/>
</dbReference>
<dbReference type="Gene3D" id="1.10.8.60">
    <property type="match status" value="1"/>
</dbReference>
<dbReference type="Gene3D" id="1.10.220.50">
    <property type="entry name" value="Bacteriophage T4, Gp59, helicase assembly protein, C-terminal domain"/>
    <property type="match status" value="1"/>
</dbReference>
<evidence type="ECO:0008006" key="5">
    <source>
        <dbReference type="Google" id="ProtNLM"/>
    </source>
</evidence>
<dbReference type="GeneID" id="15011184"/>
<evidence type="ECO:0000313" key="3">
    <source>
        <dbReference type="EMBL" id="AGH31775.1"/>
    </source>
</evidence>
<keyword evidence="4" id="KW-1185">Reference proteome</keyword>
<accession>M4QQ30</accession>
<evidence type="ECO:0000313" key="4">
    <source>
        <dbReference type="Proteomes" id="UP000201252"/>
    </source>
</evidence>
<name>M4QQ30_9CAUD</name>
<dbReference type="OrthoDB" id="7067at10239"/>
<dbReference type="EMBL" id="HQ633071">
    <property type="protein sequence ID" value="AGH31775.1"/>
    <property type="molecule type" value="Genomic_DNA"/>
</dbReference>
<dbReference type="KEGG" id="vg:15011184"/>
<dbReference type="InterPro" id="IPR015086">
    <property type="entry name" value="Phage_T4_Gp59_C"/>
</dbReference>
<dbReference type="InterPro" id="IPR008944">
    <property type="entry name" value="Phage_T4_Gp59"/>
</dbReference>
<evidence type="ECO:0000259" key="2">
    <source>
        <dbReference type="Pfam" id="PF08994"/>
    </source>
</evidence>
<sequence length="198" mass="23765">MKVSPFDTYQHYLSLKNHFTNPKYDFFRYGAKTRASVSSFNKRRDKYWFEKTSRKYNDEEVVKFLVSNFAYADNPQNLWIGEIISSGERTYQDWTKRQQSLTYLFKEQSNELLSNNELETLFSCSKGHPTILKRFLGGDISLETFVIYDRIFSFRKKFDKKLKDPVWETVSLKLQKYSPFLNIDVFKFKKILRDLVDE</sequence>
<dbReference type="RefSeq" id="YP_007674627.1">
    <property type="nucleotide sequence ID" value="NC_020851.1"/>
</dbReference>
<dbReference type="InterPro" id="IPR023197">
    <property type="entry name" value="Phage_T4_Gp59_dom_sf"/>
</dbReference>
<proteinExistence type="inferred from homology"/>
<protein>
    <recommendedName>
        <fullName evidence="5">Loader of DNA helicase</fullName>
    </recommendedName>
</protein>
<dbReference type="HAMAP" id="MF_04156">
    <property type="entry name" value="HELIC_LOADER_T4"/>
    <property type="match status" value="1"/>
</dbReference>